<comment type="caution">
    <text evidence="5">The sequence shown here is derived from an EMBL/GenBank/DDBJ whole genome shotgun (WGS) entry which is preliminary data.</text>
</comment>
<dbReference type="InterPro" id="IPR040442">
    <property type="entry name" value="Pyrv_kinase-like_dom_sf"/>
</dbReference>
<comment type="cofactor">
    <cofactor evidence="1">
        <name>Mg(2+)</name>
        <dbReference type="ChEBI" id="CHEBI:18420"/>
    </cofactor>
</comment>
<evidence type="ECO:0000256" key="1">
    <source>
        <dbReference type="ARBA" id="ARBA00001946"/>
    </source>
</evidence>
<evidence type="ECO:0000313" key="5">
    <source>
        <dbReference type="EMBL" id="GAA1211108.1"/>
    </source>
</evidence>
<sequence length="279" mass="29598">MTAPVRTWLYVPADRPERIAKALASDADAVILDLEDAVAPDAKERARRNVVAALADGHRAYVRVNESGTPHGTADVDALVAASVPPAGVRIPKCEDPAQLSGVAERLGVPVYPIVESARGVECAYALATAHPLVSGISLGEADLAADLRVTDRNALTWARSRVVVAARAAGLPSPAQSVWTAVRDLDGLRADTDEGRRAGFFGRSVIHPEQIPVVHAACRPDPDDVAWARSLVDTVRDSGEAAWIDSTGRFVDKAVVERALWLLAIADEDQNGKEGQTS</sequence>
<gene>
    <name evidence="5" type="ORF">GCM10009675_34900</name>
</gene>
<protein>
    <submittedName>
        <fullName evidence="5">CoA ester lyase</fullName>
    </submittedName>
</protein>
<reference evidence="6" key="1">
    <citation type="journal article" date="2019" name="Int. J. Syst. Evol. Microbiol.">
        <title>The Global Catalogue of Microorganisms (GCM) 10K type strain sequencing project: providing services to taxonomists for standard genome sequencing and annotation.</title>
        <authorList>
            <consortium name="The Broad Institute Genomics Platform"/>
            <consortium name="The Broad Institute Genome Sequencing Center for Infectious Disease"/>
            <person name="Wu L."/>
            <person name="Ma J."/>
        </authorList>
    </citation>
    <scope>NUCLEOTIDE SEQUENCE [LARGE SCALE GENOMIC DNA]</scope>
    <source>
        <strain evidence="6">JCM 13022</strain>
    </source>
</reference>
<dbReference type="SUPFAM" id="SSF51621">
    <property type="entry name" value="Phosphoenolpyruvate/pyruvate domain"/>
    <property type="match status" value="1"/>
</dbReference>
<dbReference type="PANTHER" id="PTHR32308">
    <property type="entry name" value="LYASE BETA SUBUNIT, PUTATIVE (AFU_ORTHOLOGUE AFUA_4G13030)-RELATED"/>
    <property type="match status" value="1"/>
</dbReference>
<evidence type="ECO:0000259" key="4">
    <source>
        <dbReference type="Pfam" id="PF03328"/>
    </source>
</evidence>
<keyword evidence="5" id="KW-0456">Lyase</keyword>
<evidence type="ECO:0000313" key="6">
    <source>
        <dbReference type="Proteomes" id="UP001500467"/>
    </source>
</evidence>
<keyword evidence="6" id="KW-1185">Reference proteome</keyword>
<dbReference type="InterPro" id="IPR015813">
    <property type="entry name" value="Pyrv/PenolPyrv_kinase-like_dom"/>
</dbReference>
<accession>A0ABP4G5G6</accession>
<dbReference type="InterPro" id="IPR011206">
    <property type="entry name" value="Citrate_lyase_beta/mcl1/mcl2"/>
</dbReference>
<dbReference type="Pfam" id="PF03328">
    <property type="entry name" value="HpcH_HpaI"/>
    <property type="match status" value="1"/>
</dbReference>
<feature type="domain" description="HpcH/HpaI aldolase/citrate lyase" evidence="4">
    <location>
        <begin position="6"/>
        <end position="209"/>
    </location>
</feature>
<evidence type="ECO:0000256" key="2">
    <source>
        <dbReference type="ARBA" id="ARBA00022723"/>
    </source>
</evidence>
<dbReference type="Gene3D" id="3.20.20.60">
    <property type="entry name" value="Phosphoenolpyruvate-binding domains"/>
    <property type="match status" value="1"/>
</dbReference>
<keyword evidence="2" id="KW-0479">Metal-binding</keyword>
<dbReference type="GO" id="GO:0016829">
    <property type="term" value="F:lyase activity"/>
    <property type="evidence" value="ECO:0007669"/>
    <property type="project" value="UniProtKB-KW"/>
</dbReference>
<evidence type="ECO:0000256" key="3">
    <source>
        <dbReference type="ARBA" id="ARBA00022842"/>
    </source>
</evidence>
<dbReference type="PANTHER" id="PTHR32308:SF10">
    <property type="entry name" value="CITRATE LYASE SUBUNIT BETA"/>
    <property type="match status" value="1"/>
</dbReference>
<dbReference type="Proteomes" id="UP001500467">
    <property type="component" value="Unassembled WGS sequence"/>
</dbReference>
<proteinExistence type="predicted"/>
<name>A0ABP4G5G6_9PSEU</name>
<organism evidence="5 6">
    <name type="scientific">Prauserella alba</name>
    <dbReference type="NCBI Taxonomy" id="176898"/>
    <lineage>
        <taxon>Bacteria</taxon>
        <taxon>Bacillati</taxon>
        <taxon>Actinomycetota</taxon>
        <taxon>Actinomycetes</taxon>
        <taxon>Pseudonocardiales</taxon>
        <taxon>Pseudonocardiaceae</taxon>
        <taxon>Prauserella</taxon>
    </lineage>
</organism>
<dbReference type="RefSeq" id="WP_253859048.1">
    <property type="nucleotide sequence ID" value="NZ_BAAALM010000012.1"/>
</dbReference>
<dbReference type="InterPro" id="IPR005000">
    <property type="entry name" value="Aldolase/citrate-lyase_domain"/>
</dbReference>
<keyword evidence="3" id="KW-0460">Magnesium</keyword>
<dbReference type="EMBL" id="BAAALM010000012">
    <property type="protein sequence ID" value="GAA1211108.1"/>
    <property type="molecule type" value="Genomic_DNA"/>
</dbReference>
<dbReference type="PIRSF" id="PIRSF015582">
    <property type="entry name" value="Cit_lyase_B"/>
    <property type="match status" value="1"/>
</dbReference>